<dbReference type="GO" id="GO:0047355">
    <property type="term" value="F:CDP-glycerol glycerophosphotransferase activity"/>
    <property type="evidence" value="ECO:0007669"/>
    <property type="project" value="InterPro"/>
</dbReference>
<dbReference type="GO" id="GO:0016020">
    <property type="term" value="C:membrane"/>
    <property type="evidence" value="ECO:0007669"/>
    <property type="project" value="InterPro"/>
</dbReference>
<dbReference type="OrthoDB" id="396512at2"/>
<dbReference type="Proteomes" id="UP000285120">
    <property type="component" value="Unassembled WGS sequence"/>
</dbReference>
<dbReference type="SUPFAM" id="SSF53756">
    <property type="entry name" value="UDP-Glycosyltransferase/glycogen phosphorylase"/>
    <property type="match status" value="1"/>
</dbReference>
<organism evidence="1 2">
    <name type="scientific">Sinobaca qinghaiensis</name>
    <dbReference type="NCBI Taxonomy" id="342944"/>
    <lineage>
        <taxon>Bacteria</taxon>
        <taxon>Bacillati</taxon>
        <taxon>Bacillota</taxon>
        <taxon>Bacilli</taxon>
        <taxon>Bacillales</taxon>
        <taxon>Sporolactobacillaceae</taxon>
        <taxon>Sinobaca</taxon>
    </lineage>
</organism>
<dbReference type="Pfam" id="PF04464">
    <property type="entry name" value="Glyphos_transf"/>
    <property type="match status" value="1"/>
</dbReference>
<dbReference type="PANTHER" id="PTHR37316">
    <property type="entry name" value="TEICHOIC ACID GLYCEROL-PHOSPHATE PRIMASE"/>
    <property type="match status" value="1"/>
</dbReference>
<comment type="caution">
    <text evidence="1">The sequence shown here is derived from an EMBL/GenBank/DDBJ whole genome shotgun (WGS) entry which is preliminary data.</text>
</comment>
<keyword evidence="2" id="KW-1185">Reference proteome</keyword>
<accession>A0A419UZR3</accession>
<dbReference type="InterPro" id="IPR043148">
    <property type="entry name" value="TagF_C"/>
</dbReference>
<name>A0A419UZR3_9BACL</name>
<dbReference type="PANTHER" id="PTHR37316:SF3">
    <property type="entry name" value="TEICHOIC ACID GLYCEROL-PHOSPHATE TRANSFERASE"/>
    <property type="match status" value="1"/>
</dbReference>
<evidence type="ECO:0000313" key="1">
    <source>
        <dbReference type="EMBL" id="RKD71172.1"/>
    </source>
</evidence>
<reference evidence="1 2" key="1">
    <citation type="submission" date="2018-09" db="EMBL/GenBank/DDBJ databases">
        <title>Genomic Encyclopedia of Archaeal and Bacterial Type Strains, Phase II (KMG-II): from individual species to whole genera.</title>
        <authorList>
            <person name="Goeker M."/>
        </authorList>
    </citation>
    <scope>NUCLEOTIDE SEQUENCE [LARGE SCALE GENOMIC DNA]</scope>
    <source>
        <strain evidence="1 2">DSM 17008</strain>
    </source>
</reference>
<dbReference type="Gene3D" id="3.40.50.12580">
    <property type="match status" value="1"/>
</dbReference>
<evidence type="ECO:0000313" key="2">
    <source>
        <dbReference type="Proteomes" id="UP000285120"/>
    </source>
</evidence>
<dbReference type="InterPro" id="IPR007554">
    <property type="entry name" value="Glycerophosphate_synth"/>
</dbReference>
<protein>
    <submittedName>
        <fullName evidence="1">CDP-glycerol glycerophosphotransferase (TagB/SpsB family)</fullName>
    </submittedName>
</protein>
<keyword evidence="1" id="KW-0808">Transferase</keyword>
<gene>
    <name evidence="1" type="ORF">ATL39_2567</name>
</gene>
<dbReference type="AlphaFoldDB" id="A0A419UZR3"/>
<dbReference type="InterPro" id="IPR051612">
    <property type="entry name" value="Teichoic_Acid_Biosynth"/>
</dbReference>
<proteinExistence type="predicted"/>
<sequence>MTTLNKKAVSAKVTNVNVNETEWVIKGTCTSLPAEITYRKIKKYSTAKVVHSGNADHQFAVDTIEWNVVKPKKDKAGKVSFVCRIPLESLYLHKVTPHINNWEIYVILSDGREETEAEARLLAPAADKLYMEKLYYGDRAFLKAYKTPKGYLNITRREAWNEDTLKDMPVKVVDIERSGDTYRITGMGNRKILSDVPAPSSSGILLKKRGRVLNKSLKVNWLNDYFWQADWVSSEPSFSGGLWDAHFYIKTDKRRLYRIDIDTKEFLRGAYHRAVVDGGIRRIRPYRTSNGGFSFKVFTDLVNVFAWKSVYQNNKVHMSGSFQWGKYEVDAFHLCLFDKQTSEVVRTPMDTAKGNLQKKEYTFTCSLPEKSLFFGGNKEASRYEVYLSAEVDARLMEYRFKIRPKVLEAEPRKEWRRGDHVYKGFFYTTVNNRLAYMLKEAGIVRDIAEFSINDNSFYIEGTASFNAKEASAPDEQTLAIIARSRETEQEVLFVPYEKKDDAFKAELPLDKLKTIHNDRDTIDLYIRVELGGYTRERKLGRESFTYYKDHILASHSLKTEKNVLEYYAVYTPRGNIKIETALLSKKHAAWLKEKNETYTRSTESYTWIIGERPDTAQDTGYHFFKYCRLHHPEIDAYYVIEEGAEDYEKVIPLGNVLTAGSDEHVIKTLEADAFFGSHDIEYLLPFKGALMVSYQKAAKVFLQHGVLGRKKVEYDKKYYHYPFDIFCVSSEMEKQMVVEKMGYSPGEVKVTGLSRFDELLESPAPKRKILLMPTWREWLHNEETFLESTYYKKYRSLIHNEELHKMLDDYDVDLDFYPHYRMQPYVEHFTVDNSSHIRVVKLGEVSVQELLKEGSLMITDYSSVSFDFSYMGKPVIFYHFDAKSFFKTGSLRPRAETFLGDTVKSEHNLINSIRGHIEQSFQEKKSVSEKKSSIFTHIDQNNAERIYQEALDALNNSN</sequence>
<dbReference type="EMBL" id="RAPK01000010">
    <property type="protein sequence ID" value="RKD71172.1"/>
    <property type="molecule type" value="Genomic_DNA"/>
</dbReference>
<dbReference type="RefSeq" id="WP_120193726.1">
    <property type="nucleotide sequence ID" value="NZ_RAPK01000010.1"/>
</dbReference>